<accession>A0AAN7ZDK9</accession>
<gene>
    <name evidence="2" type="ORF">RRF57_012363</name>
</gene>
<dbReference type="EMBL" id="JAWHQM010000074">
    <property type="protein sequence ID" value="KAK5636651.1"/>
    <property type="molecule type" value="Genomic_DNA"/>
</dbReference>
<sequence length="61" mass="6817">MTFKNTFMVASAVHVNDTVPKLAQSSERYSYILNPMMPHQHLAADSLDPQRRDGQAHHGPA</sequence>
<name>A0AAN7ZDK9_9PEZI</name>
<reference evidence="2 3" key="1">
    <citation type="submission" date="2023-10" db="EMBL/GenBank/DDBJ databases">
        <title>Draft genome sequence of Xylaria bambusicola isolate GMP-LS, the root and basal stem rot pathogen of sugarcane in Indonesia.</title>
        <authorList>
            <person name="Selvaraj P."/>
            <person name="Muralishankar V."/>
            <person name="Muruganantham S."/>
            <person name="Sp S."/>
            <person name="Haryani S."/>
            <person name="Lau K.J.X."/>
            <person name="Naqvi N.I."/>
        </authorList>
    </citation>
    <scope>NUCLEOTIDE SEQUENCE [LARGE SCALE GENOMIC DNA]</scope>
    <source>
        <strain evidence="2">GMP-LS</strain>
    </source>
</reference>
<feature type="compositionally biased region" description="Basic and acidic residues" evidence="1">
    <location>
        <begin position="48"/>
        <end position="61"/>
    </location>
</feature>
<evidence type="ECO:0000313" key="2">
    <source>
        <dbReference type="EMBL" id="KAK5636651.1"/>
    </source>
</evidence>
<keyword evidence="3" id="KW-1185">Reference proteome</keyword>
<comment type="caution">
    <text evidence="2">The sequence shown here is derived from an EMBL/GenBank/DDBJ whole genome shotgun (WGS) entry which is preliminary data.</text>
</comment>
<dbReference type="Proteomes" id="UP001305414">
    <property type="component" value="Unassembled WGS sequence"/>
</dbReference>
<evidence type="ECO:0000256" key="1">
    <source>
        <dbReference type="SAM" id="MobiDB-lite"/>
    </source>
</evidence>
<proteinExistence type="predicted"/>
<feature type="region of interest" description="Disordered" evidence="1">
    <location>
        <begin position="41"/>
        <end position="61"/>
    </location>
</feature>
<evidence type="ECO:0000313" key="3">
    <source>
        <dbReference type="Proteomes" id="UP001305414"/>
    </source>
</evidence>
<organism evidence="2 3">
    <name type="scientific">Xylaria bambusicola</name>
    <dbReference type="NCBI Taxonomy" id="326684"/>
    <lineage>
        <taxon>Eukaryota</taxon>
        <taxon>Fungi</taxon>
        <taxon>Dikarya</taxon>
        <taxon>Ascomycota</taxon>
        <taxon>Pezizomycotina</taxon>
        <taxon>Sordariomycetes</taxon>
        <taxon>Xylariomycetidae</taxon>
        <taxon>Xylariales</taxon>
        <taxon>Xylariaceae</taxon>
        <taxon>Xylaria</taxon>
    </lineage>
</organism>
<protein>
    <submittedName>
        <fullName evidence="2">Uncharacterized protein</fullName>
    </submittedName>
</protein>
<dbReference type="AlphaFoldDB" id="A0AAN7ZDK9"/>